<evidence type="ECO:0000259" key="1">
    <source>
        <dbReference type="PROSITE" id="PS51186"/>
    </source>
</evidence>
<dbReference type="Gene3D" id="3.40.630.30">
    <property type="match status" value="1"/>
</dbReference>
<dbReference type="PANTHER" id="PTHR43415">
    <property type="entry name" value="SPERMIDINE N(1)-ACETYLTRANSFERASE"/>
    <property type="match status" value="1"/>
</dbReference>
<dbReference type="KEGG" id="orz:FNH13_06855"/>
<dbReference type="SUPFAM" id="SSF55729">
    <property type="entry name" value="Acyl-CoA N-acyltransferases (Nat)"/>
    <property type="match status" value="1"/>
</dbReference>
<dbReference type="OrthoDB" id="9814648at2"/>
<dbReference type="RefSeq" id="WP_143782776.1">
    <property type="nucleotide sequence ID" value="NZ_CP041616.1"/>
</dbReference>
<keyword evidence="3" id="KW-1185">Reference proteome</keyword>
<dbReference type="Pfam" id="PF13302">
    <property type="entry name" value="Acetyltransf_3"/>
    <property type="match status" value="1"/>
</dbReference>
<sequence>MTASDRSFADKPTLVGDLVTLRPVAPEDLPVLADILRDPEVRRLTGSVHSTAAAEAGDAEGDDARLRQWYSTRNEQTDRLDLMIVDNATSQTVGEVVLNDWDRGNRSCGFRTLVGPAGRNRGLGSEALRLLVDYAFAHLPLHRIELEVFAFNPRAQRVYGKAGFVVEGRRREALLYDGEPVDAIIMGLLRSEWAARASGTGTGRMRP</sequence>
<dbReference type="PROSITE" id="PS51186">
    <property type="entry name" value="GNAT"/>
    <property type="match status" value="1"/>
</dbReference>
<evidence type="ECO:0000313" key="3">
    <source>
        <dbReference type="Proteomes" id="UP000315395"/>
    </source>
</evidence>
<dbReference type="EMBL" id="CP041616">
    <property type="protein sequence ID" value="QDO88101.1"/>
    <property type="molecule type" value="Genomic_DNA"/>
</dbReference>
<dbReference type="InterPro" id="IPR000182">
    <property type="entry name" value="GNAT_dom"/>
</dbReference>
<gene>
    <name evidence="2" type="ORF">FNH13_06855</name>
</gene>
<name>A0A516G9A4_9MICO</name>
<dbReference type="InterPro" id="IPR016181">
    <property type="entry name" value="Acyl_CoA_acyltransferase"/>
</dbReference>
<keyword evidence="2" id="KW-0808">Transferase</keyword>
<organism evidence="2 3">
    <name type="scientific">Ornithinimicrobium ciconiae</name>
    <dbReference type="NCBI Taxonomy" id="2594265"/>
    <lineage>
        <taxon>Bacteria</taxon>
        <taxon>Bacillati</taxon>
        <taxon>Actinomycetota</taxon>
        <taxon>Actinomycetes</taxon>
        <taxon>Micrococcales</taxon>
        <taxon>Ornithinimicrobiaceae</taxon>
        <taxon>Ornithinimicrobium</taxon>
    </lineage>
</organism>
<dbReference type="AlphaFoldDB" id="A0A516G9A4"/>
<proteinExistence type="predicted"/>
<reference evidence="2 3" key="1">
    <citation type="submission" date="2019-07" db="EMBL/GenBank/DDBJ databases">
        <title>complete genome sequencing of Ornithinimicrobium sp. H23M54.</title>
        <authorList>
            <person name="Bae J.-W."/>
            <person name="Lee S.-Y."/>
        </authorList>
    </citation>
    <scope>NUCLEOTIDE SEQUENCE [LARGE SCALE GENOMIC DNA]</scope>
    <source>
        <strain evidence="2 3">H23M54</strain>
    </source>
</reference>
<dbReference type="Proteomes" id="UP000315395">
    <property type="component" value="Chromosome"/>
</dbReference>
<accession>A0A516G9A4</accession>
<evidence type="ECO:0000313" key="2">
    <source>
        <dbReference type="EMBL" id="QDO88101.1"/>
    </source>
</evidence>
<dbReference type="PANTHER" id="PTHR43415:SF3">
    <property type="entry name" value="GNAT-FAMILY ACETYLTRANSFERASE"/>
    <property type="match status" value="1"/>
</dbReference>
<dbReference type="GO" id="GO:0016747">
    <property type="term" value="F:acyltransferase activity, transferring groups other than amino-acyl groups"/>
    <property type="evidence" value="ECO:0007669"/>
    <property type="project" value="InterPro"/>
</dbReference>
<protein>
    <submittedName>
        <fullName evidence="2">GNAT family N-acetyltransferase</fullName>
    </submittedName>
</protein>
<feature type="domain" description="N-acetyltransferase" evidence="1">
    <location>
        <begin position="19"/>
        <end position="191"/>
    </location>
</feature>